<feature type="compositionally biased region" description="Polar residues" evidence="7">
    <location>
        <begin position="3154"/>
        <end position="3163"/>
    </location>
</feature>
<dbReference type="InterPro" id="IPR028745">
    <property type="entry name" value="AKAP9/Pericentrin"/>
</dbReference>
<feature type="coiled-coil region" evidence="6">
    <location>
        <begin position="1004"/>
        <end position="1323"/>
    </location>
</feature>
<dbReference type="OrthoDB" id="2020852at2759"/>
<evidence type="ECO:0000256" key="3">
    <source>
        <dbReference type="ARBA" id="ARBA00022553"/>
    </source>
</evidence>
<feature type="compositionally biased region" description="Low complexity" evidence="7">
    <location>
        <begin position="3085"/>
        <end position="3100"/>
    </location>
</feature>
<evidence type="ECO:0000256" key="6">
    <source>
        <dbReference type="SAM" id="Coils"/>
    </source>
</evidence>
<feature type="compositionally biased region" description="Acidic residues" evidence="7">
    <location>
        <begin position="116"/>
        <end position="126"/>
    </location>
</feature>
<feature type="coiled-coil region" evidence="6">
    <location>
        <begin position="1552"/>
        <end position="1823"/>
    </location>
</feature>
<feature type="coiled-coil region" evidence="6">
    <location>
        <begin position="1856"/>
        <end position="1926"/>
    </location>
</feature>
<dbReference type="PANTHER" id="PTHR44981">
    <property type="entry name" value="PERICENTRIN-LIKE PROTEIN, ISOFORM F"/>
    <property type="match status" value="1"/>
</dbReference>
<feature type="non-terminal residue" evidence="9">
    <location>
        <position position="1"/>
    </location>
</feature>
<feature type="coiled-coil region" evidence="6">
    <location>
        <begin position="1371"/>
        <end position="1421"/>
    </location>
</feature>
<evidence type="ECO:0000313" key="9">
    <source>
        <dbReference type="EMBL" id="VDI44288.1"/>
    </source>
</evidence>
<keyword evidence="5" id="KW-0206">Cytoskeleton</keyword>
<feature type="coiled-coil region" evidence="6">
    <location>
        <begin position="1957"/>
        <end position="1984"/>
    </location>
</feature>
<evidence type="ECO:0000256" key="2">
    <source>
        <dbReference type="ARBA" id="ARBA00022490"/>
    </source>
</evidence>
<feature type="region of interest" description="Disordered" evidence="7">
    <location>
        <begin position="53"/>
        <end position="185"/>
    </location>
</feature>
<keyword evidence="4 6" id="KW-0175">Coiled coil</keyword>
<feature type="domain" description="Pericentrin/AKAP-450 centrosomal targeting" evidence="8">
    <location>
        <begin position="2978"/>
        <end position="3059"/>
    </location>
</feature>
<feature type="region of interest" description="Disordered" evidence="7">
    <location>
        <begin position="311"/>
        <end position="350"/>
    </location>
</feature>
<feature type="compositionally biased region" description="Polar residues" evidence="7">
    <location>
        <begin position="2127"/>
        <end position="2149"/>
    </location>
</feature>
<feature type="compositionally biased region" description="Basic and acidic residues" evidence="7">
    <location>
        <begin position="1926"/>
        <end position="1946"/>
    </location>
</feature>
<dbReference type="InterPro" id="IPR019528">
    <property type="entry name" value="PACT_domain"/>
</dbReference>
<feature type="coiled-coil region" evidence="6">
    <location>
        <begin position="2315"/>
        <end position="2342"/>
    </location>
</feature>
<keyword evidence="2" id="KW-0963">Cytoplasm</keyword>
<dbReference type="Proteomes" id="UP000596742">
    <property type="component" value="Unassembled WGS sequence"/>
</dbReference>
<evidence type="ECO:0000313" key="10">
    <source>
        <dbReference type="Proteomes" id="UP000596742"/>
    </source>
</evidence>
<comment type="subcellular location">
    <subcellularLocation>
        <location evidence="1">Cytoplasm</location>
        <location evidence="1">Cytoskeleton</location>
        <location evidence="1">Microtubule organizing center</location>
        <location evidence="1">Centrosome</location>
    </subcellularLocation>
</comment>
<keyword evidence="3" id="KW-0597">Phosphoprotein</keyword>
<sequence>MEDKYKKEIGNLKKILEFLQHSSSSEDTIQGQLASPAQTVPMLESLEEEIVAEDSGRYVPSRSTPRDDMESSIERVEVTQVVRRPQQISPRDKKEIPDETDDEPLIQFDKSKGDNQEEDMGSEISEEPILPDSAPPRQLSASTFDFDAGLDFKPDFVEEDEDYDRSSSLQDREDSGSGRSTPDELMQTRALADTLANLKPVSTYESGELPVSAEVVKQKDSKIKDLEDEIKKLTQRLQDQIEEERLILMRREKESQEDQNLELMLKSDLERVNNDRESVQKTNEQLLQLLSDSVKTYLNVEDSINKKLVKMVTEGDKSTGSKGRSPPRDQQRSPPLGAEGGADGDGDSLQETSILSNVTDEGLDLSQRISESIFQGPELDKEGEELLRDASHRLQNSVSRLLEMIEETTNQLLEARNTQHQLVDHVNIKEEDSNQMNNQVQDLQEQLRQEIKAKEYLAVELHKAEGLIEGYSSERETLNQQIADLEEKKEALVLELETTKNKLQDLESIHHEAVSLRAELQRQQSLIQGNVGEEAQAMLLELNRLNDDKRDLQQQVRELQDKYEGRVRDLQNAGEETERHYLQILEDKKAEIVEMQLKVDAVEKQLKYNKQFLEEQTIEREQEQEEFTREINKWKQESQNKDKLNKTEGRLQKEVDDLTEELEDRMNSHSEIVLQTEKLQRDLREKKLTTEELNILVRQLELEIEDKNIKENQLKQKIVTLEEELQKRDELEEDSGTESPAPGEEVDTDVDGTRQPRGHRRRRFLPSHQVSVKQEEELIHEKEALQNQVEDYIKQVSALEIQMDEMRHRGDYGGDTQNSTLQRQLEREKELLEEKELKVSELQVQIEDLEDQLNNKEQHIQQLTSQGRKVPVEEVTSQYDDRVSQLEKENETLMEKVNSLQSQFPTELSPFTQTLMNEKNQEIDHLNDQVHQLQEELNKLTSGEEIVNLRDEVERLQGELDRKNFDFIRASHTSDGSFTDSEMPGVSASFAEKTSLQQEIDDSVANQIDQIGNLQQEVEQLKGSLTQREEQITALKTELEVKVEPPPKTEDAVLLNDVLQEKEAYIDQLNIQVEGLNNEVESLHDFQIKFQEDYDMVQAMLEEKVKEIEDKEREIDLLTQELTQKPTDDESVVKLELDLARMRRDLAEKDNIIEEKAEEMYMLNEKVEQQEATLEEMKELQNRIVELENENQKLQALGSEEQETKKLLEEKEAEMEQIKEESVQKETKMAKMQDELDAVSEHLKIAENLQRKLEEAGMLGPNILLRDRDEEIQKLKKDIAELKEKLDSYAESDDQMLKNKKEITKLKEELAALRVQVRDDRTEELRISHEQIGALRQKLKSADNQEGVNILTEEINKLRKSMRPEDVAKVMNEKDEKIEALKCQSALLQHQLHMAYTQEDMDVKEDAIQALQMELAVLQHSSEQEVKTRQLEAASIPSLNTQRQPGVGVESQQLMFAVNTQAPMRIVEEEGITAEVVSGVQGVPETARQLEARDLEITRLRDELSYFKESYDSGSHIEEHDVVLLEKEEKISDLAAKIEIRDDQLRTKDEVIEQLKADMDNVQHHLASVKAEEENILHAKSEEVKSLQSQLVSFESKIDEYANIKDKLDQYESDLNEKENQIQDLEEDCSRLREKLKQQEYKLQTAASLENIETELREKDNLIQDLEEECSMLRNKLKDQESKMQVELQKAGSFDAGDDVFAQLQEKQEKLEQTSRELSSTFSKLKNTEDKLEQMTDVKQRLKEAVELSEQQLHIVEQKDQEYTKLKLDIQEMLTDKDRTIKELRQELQQVTLAKDQELQSIAQELENDKREKVRVIENLQHQVRQLQTGPDGGGGDAVSAVTKLQVQLQENESIMMEMHGELESVKANLQDKSQQLEVKMIELEQARGHISHDQDEIEAATQGQLDNLRQELHIAKTALDEMQREGGWRSRETSIERDPYRSEHLESDDELEGMDRLELMKEIQELRKDLKTALSELDLFRTTVSMSAKDYVRKVMELREELSQQHHKHIQTMQDRTRQDSETNLAQLRIKYEDEIEYLKQLHKTELEKKTGEVKREMEREHDQEIDRLMAKHQQEIEIARLQEPVLSDTMTMEAGRRLQSEISLSEKLDTRLLQSLQRQPEGASGTDNTDVSTGVSSTEMTTDENVSSKLQMLMNRLHREGVQMLSISELQFLNRHMSPTQIDKEVDVESLKTSWESEKQSLLSAIQSLKDLLAQTHKLRGLEKGPDVSDWRGELLQAISYVFAKERDTLLAELRSHVLSHPTADLSEIQNLEQKIRNQEEHQKSSLGQIFNADRQSMLAEIRDLRAHTNISMMKHQEEREKMSEQLSTIEDQTTKKERQAKRQAQLLEYKLQQEKILQDDVRSRYDMECERNSELSTLLSREKNHNLDLQTETSNLQNQISKLKDALEREQSRFVSVSGALDERKGKSHYLSELLDAERFKFNNLQVQLEDYRVNSETTQPETVVEALKKEVMMERDRRVHAENTYELDQTTISTLKQELDKEQKNFHNMVTDYENKLQQLATTIDMEKARCVDLERELEREKYMNQKLKHNLENERDSLQESSDREKGIFDELQMELETEKAKVLDLQRSLDREKKRNNDLFKSIDEEKSSLREELDNERQACRQLKNELDQAQLQKLDITRHYEHERDQLNRVKVERDQTRNDMKIMKERENERERLRDTEKIADKRSARQLERERDDFKMKLHEADLEMQRLKQKILNLEEQVTISKEKEMDIMRDYEQEKLRTLHNQSFERDMSVRTEGSPESDVESTEQRENWKVYKAQLESLCQSLQYQMLQFQDKIGQLVKSDEEASAIQNSVKDLINELRHVQIPLTFESGADRNLMSRPDLNAVNGRILHHNNELTNFVSRLTEEKIELRKTLGRLEEDIWRYRQRENAVQNGDQTNSHFTDKHLEDKAEWAKERLSLQLSLNDAERQIEQQQHDLKIERDRRSTLPSSGVLSDHDKDKMQRLYGKYLRTESYRKALIYQKKYLLLLLGGFQDCEQTTLALIARMGAFPSPQDMQPRTSHSRLYTIFRSAARVVVAVSRMKFLVNKWKRATRVGSPVVSGTVDTQQGYMPTNRSYSPHARSSSSPHTSINGLYHMSPYLSSTSQRFRTTSSPHPTSLGQMYGSPNVGHDHNSYPSSPHAVNGRTSPYTNGTLPGLNGDVSKDYRSSPSLQTSGARRKILSTPLSSPTVSRDRESPQSQRRVRIVDDQPSLQDSYIERLESLQKKLGSIDSESPRRKSPWR</sequence>
<dbReference type="GO" id="GO:0005737">
    <property type="term" value="C:cytoplasm"/>
    <property type="evidence" value="ECO:0007669"/>
    <property type="project" value="UniProtKB-ARBA"/>
</dbReference>
<feature type="compositionally biased region" description="Polar residues" evidence="7">
    <location>
        <begin position="3073"/>
        <end position="3084"/>
    </location>
</feature>
<evidence type="ECO:0000256" key="1">
    <source>
        <dbReference type="ARBA" id="ARBA00004300"/>
    </source>
</evidence>
<keyword evidence="9" id="KW-0418">Kinase</keyword>
<organism evidence="9 10">
    <name type="scientific">Mytilus galloprovincialis</name>
    <name type="common">Mediterranean mussel</name>
    <dbReference type="NCBI Taxonomy" id="29158"/>
    <lineage>
        <taxon>Eukaryota</taxon>
        <taxon>Metazoa</taxon>
        <taxon>Spiralia</taxon>
        <taxon>Lophotrochozoa</taxon>
        <taxon>Mollusca</taxon>
        <taxon>Bivalvia</taxon>
        <taxon>Autobranchia</taxon>
        <taxon>Pteriomorphia</taxon>
        <taxon>Mytilida</taxon>
        <taxon>Mytiloidea</taxon>
        <taxon>Mytilidae</taxon>
        <taxon>Mytilinae</taxon>
        <taxon>Mytilus</taxon>
    </lineage>
</organism>
<feature type="region of interest" description="Disordered" evidence="7">
    <location>
        <begin position="726"/>
        <end position="775"/>
    </location>
</feature>
<evidence type="ECO:0000259" key="8">
    <source>
        <dbReference type="Pfam" id="PF10495"/>
    </source>
</evidence>
<evidence type="ECO:0000256" key="4">
    <source>
        <dbReference type="ARBA" id="ARBA00023054"/>
    </source>
</evidence>
<protein>
    <submittedName>
        <fullName evidence="9">A-kinase anchor protein 9</fullName>
    </submittedName>
</protein>
<feature type="compositionally biased region" description="Basic residues" evidence="7">
    <location>
        <begin position="756"/>
        <end position="765"/>
    </location>
</feature>
<dbReference type="PANTHER" id="PTHR44981:SF2">
    <property type="entry name" value="PERICENTRIN-LIKE PROTEIN, ISOFORM F"/>
    <property type="match status" value="1"/>
</dbReference>
<feature type="region of interest" description="Disordered" evidence="7">
    <location>
        <begin position="2943"/>
        <end position="2966"/>
    </location>
</feature>
<feature type="compositionally biased region" description="Basic and acidic residues" evidence="7">
    <location>
        <begin position="2943"/>
        <end position="2956"/>
    </location>
</feature>
<dbReference type="GO" id="GO:0005813">
    <property type="term" value="C:centrosome"/>
    <property type="evidence" value="ECO:0007669"/>
    <property type="project" value="UniProtKB-SubCell"/>
</dbReference>
<reference evidence="9" key="1">
    <citation type="submission" date="2018-11" db="EMBL/GenBank/DDBJ databases">
        <authorList>
            <person name="Alioto T."/>
            <person name="Alioto T."/>
        </authorList>
    </citation>
    <scope>NUCLEOTIDE SEQUENCE</scope>
</reference>
<feature type="coiled-coil region" evidence="6">
    <location>
        <begin position="2500"/>
        <end position="2735"/>
    </location>
</feature>
<proteinExistence type="predicted"/>
<gene>
    <name evidence="9" type="ORF">MGAL_10B047318</name>
</gene>
<dbReference type="EMBL" id="UYJE01006242">
    <property type="protein sequence ID" value="VDI44288.1"/>
    <property type="molecule type" value="Genomic_DNA"/>
</dbReference>
<keyword evidence="10" id="KW-1185">Reference proteome</keyword>
<evidence type="ECO:0000256" key="5">
    <source>
        <dbReference type="ARBA" id="ARBA00023212"/>
    </source>
</evidence>
<feature type="coiled-coil region" evidence="6">
    <location>
        <begin position="2389"/>
        <end position="2416"/>
    </location>
</feature>
<feature type="region of interest" description="Disordered" evidence="7">
    <location>
        <begin position="2118"/>
        <end position="2149"/>
    </location>
</feature>
<comment type="caution">
    <text evidence="9">The sequence shown here is derived from an EMBL/GenBank/DDBJ whole genome shotgun (WGS) entry which is preliminary data.</text>
</comment>
<accession>A0A8B6F8E0</accession>
<feature type="coiled-coil region" evidence="6">
    <location>
        <begin position="775"/>
        <end position="966"/>
    </location>
</feature>
<dbReference type="GO" id="GO:0007165">
    <property type="term" value="P:signal transduction"/>
    <property type="evidence" value="ECO:0007669"/>
    <property type="project" value="InterPro"/>
</dbReference>
<dbReference type="GO" id="GO:0016301">
    <property type="term" value="F:kinase activity"/>
    <property type="evidence" value="ECO:0007669"/>
    <property type="project" value="UniProtKB-KW"/>
</dbReference>
<feature type="compositionally biased region" description="Low complexity" evidence="7">
    <location>
        <begin position="3112"/>
        <end position="3123"/>
    </location>
</feature>
<keyword evidence="9" id="KW-0808">Transferase</keyword>
<feature type="region of interest" description="Disordered" evidence="7">
    <location>
        <begin position="3070"/>
        <end position="3220"/>
    </location>
</feature>
<feature type="compositionally biased region" description="Basic and acidic residues" evidence="7">
    <location>
        <begin position="64"/>
        <end position="77"/>
    </location>
</feature>
<dbReference type="Pfam" id="PF10495">
    <property type="entry name" value="PACT_coil_coil"/>
    <property type="match status" value="1"/>
</dbReference>
<feature type="region of interest" description="Disordered" evidence="7">
    <location>
        <begin position="1926"/>
        <end position="1950"/>
    </location>
</feature>
<feature type="coiled-coil region" evidence="6">
    <location>
        <begin position="216"/>
        <end position="243"/>
    </location>
</feature>
<dbReference type="GO" id="GO:0060090">
    <property type="term" value="F:molecular adaptor activity"/>
    <property type="evidence" value="ECO:0007669"/>
    <property type="project" value="InterPro"/>
</dbReference>
<evidence type="ECO:0000256" key="7">
    <source>
        <dbReference type="SAM" id="MobiDB-lite"/>
    </source>
</evidence>
<name>A0A8B6F8E0_MYTGA</name>